<reference evidence="3 4" key="1">
    <citation type="submission" date="2022-06" db="EMBL/GenBank/DDBJ databases">
        <title>Genomic Encyclopedia of Archaeal and Bacterial Type Strains, Phase II (KMG-II): from individual species to whole genera.</title>
        <authorList>
            <person name="Goeker M."/>
        </authorList>
    </citation>
    <scope>NUCLEOTIDE SEQUENCE [LARGE SCALE GENOMIC DNA]</scope>
    <source>
        <strain evidence="3 4">DSM 40477</strain>
    </source>
</reference>
<evidence type="ECO:0000313" key="4">
    <source>
        <dbReference type="Proteomes" id="UP001205311"/>
    </source>
</evidence>
<keyword evidence="4" id="KW-1185">Reference proteome</keyword>
<evidence type="ECO:0000256" key="1">
    <source>
        <dbReference type="SAM" id="MobiDB-lite"/>
    </source>
</evidence>
<name>A0ABT1HU22_STRSD</name>
<feature type="transmembrane region" description="Helical" evidence="2">
    <location>
        <begin position="51"/>
        <end position="73"/>
    </location>
</feature>
<organism evidence="3 4">
    <name type="scientific">Streptoalloteichus tenebrarius (strain ATCC 17920 / DSM 40477 / JCM 4838 / CBS 697.72 / NBRC 16177 / NCIMB 11028 / NRRL B-12390 / A12253. 1 / ISP 5477)</name>
    <name type="common">Streptomyces tenebrarius</name>
    <dbReference type="NCBI Taxonomy" id="1933"/>
    <lineage>
        <taxon>Bacteria</taxon>
        <taxon>Bacillati</taxon>
        <taxon>Actinomycetota</taxon>
        <taxon>Actinomycetes</taxon>
        <taxon>Pseudonocardiales</taxon>
        <taxon>Pseudonocardiaceae</taxon>
        <taxon>Streptoalloteichus</taxon>
    </lineage>
</organism>
<feature type="region of interest" description="Disordered" evidence="1">
    <location>
        <begin position="205"/>
        <end position="227"/>
    </location>
</feature>
<evidence type="ECO:0000256" key="2">
    <source>
        <dbReference type="SAM" id="Phobius"/>
    </source>
</evidence>
<feature type="region of interest" description="Disordered" evidence="1">
    <location>
        <begin position="273"/>
        <end position="294"/>
    </location>
</feature>
<accession>A0ABT1HU22</accession>
<dbReference type="EMBL" id="JAMTCP010000012">
    <property type="protein sequence ID" value="MCP2259014.1"/>
    <property type="molecule type" value="Genomic_DNA"/>
</dbReference>
<sequence length="294" mass="31319">MTDEQGRREDRPGAHHLRVEGRIGGHSVQAGRIDGGVHIHPTAPATRRRAVFLWLAPALTLVVAVAAFVFWLYGPRTTAAPGPGGDGNRAGDPPHHDVPLTAKVSTVHGCPGGNWVVPQGVDLAALPPADALNDEWARRQGAVAASQAVYSITIQGKSPSVAVVLQQMRVKVLDREPAPSTGVLVRTCTGAGDKFPRHFRVDLDQKTPRATPLAGDGPEPGDGQGEPAVGFPYQVSATDTEVFWLFAVTRAHTVRWRVELDWTAMGRTGTYTIDHDGDPLRTAAGDALPGHDHT</sequence>
<comment type="caution">
    <text evidence="3">The sequence shown here is derived from an EMBL/GenBank/DDBJ whole genome shotgun (WGS) entry which is preliminary data.</text>
</comment>
<dbReference type="RefSeq" id="WP_253669920.1">
    <property type="nucleotide sequence ID" value="NZ_JAMTCP010000012.1"/>
</dbReference>
<proteinExistence type="predicted"/>
<keyword evidence="2" id="KW-1133">Transmembrane helix</keyword>
<keyword evidence="2" id="KW-0812">Transmembrane</keyword>
<evidence type="ECO:0000313" key="3">
    <source>
        <dbReference type="EMBL" id="MCP2259014.1"/>
    </source>
</evidence>
<keyword evidence="2" id="KW-0472">Membrane</keyword>
<dbReference type="Proteomes" id="UP001205311">
    <property type="component" value="Unassembled WGS sequence"/>
</dbReference>
<protein>
    <submittedName>
        <fullName evidence="3">Uncharacterized protein</fullName>
    </submittedName>
</protein>
<gene>
    <name evidence="3" type="ORF">LX15_002713</name>
</gene>